<dbReference type="Pfam" id="PF04055">
    <property type="entry name" value="Radical_SAM"/>
    <property type="match status" value="1"/>
</dbReference>
<dbReference type="PANTHER" id="PTHR43432">
    <property type="entry name" value="SLR0285 PROTEIN"/>
    <property type="match status" value="1"/>
</dbReference>
<dbReference type="CDD" id="cd01335">
    <property type="entry name" value="Radical_SAM"/>
    <property type="match status" value="1"/>
</dbReference>
<evidence type="ECO:0000259" key="4">
    <source>
        <dbReference type="Pfam" id="PF04055"/>
    </source>
</evidence>
<keyword evidence="1" id="KW-0479">Metal-binding</keyword>
<evidence type="ECO:0000256" key="2">
    <source>
        <dbReference type="ARBA" id="ARBA00023004"/>
    </source>
</evidence>
<gene>
    <name evidence="5" type="ORF">QQ008_25805</name>
</gene>
<comment type="caution">
    <text evidence="5">The sequence shown here is derived from an EMBL/GenBank/DDBJ whole genome shotgun (WGS) entry which is preliminary data.</text>
</comment>
<organism evidence="5 6">
    <name type="scientific">Splendidivirga corallicola</name>
    <dbReference type="NCBI Taxonomy" id="3051826"/>
    <lineage>
        <taxon>Bacteria</taxon>
        <taxon>Pseudomonadati</taxon>
        <taxon>Bacteroidota</taxon>
        <taxon>Cytophagia</taxon>
        <taxon>Cytophagales</taxon>
        <taxon>Splendidivirgaceae</taxon>
        <taxon>Splendidivirga</taxon>
    </lineage>
</organism>
<sequence length="375" mass="43470">MPKFIEKTYRSVLNKKKFIDHWFWSRYTLNPYNGCMFGCIYCDARSEHYHMPEDFENQILIKKGIGDLLDTRISRARTLKPDVVVIGGVTDPYQPAETKYRNTRQCLAILKKHQYPVHIITKSDLVLDDIALLQEIAQQTWSTVSFTITTTNPKIAKFLEVRSPSPARRLAAIEKIKAKTPQIQVGALVIPVVPFLTDSDIQLEDVVRSVKDSGADFLLFGGAMTMRNLQASWYLKHIQKSYPELMHKYETLYNFSHNNDTYQGNLVPQASYLLSNHRKLIKLCKDYELPVRIKRFIPADFRKLNYEVAEVILHRSRSKQLTGKPYENFFWAGQHIQNLNESIQDIYSRNALSTISNVTGEVLEMVKHLLENPYH</sequence>
<dbReference type="Proteomes" id="UP001172082">
    <property type="component" value="Unassembled WGS sequence"/>
</dbReference>
<evidence type="ECO:0000256" key="1">
    <source>
        <dbReference type="ARBA" id="ARBA00022723"/>
    </source>
</evidence>
<dbReference type="SFLD" id="SFLDG01084">
    <property type="entry name" value="Uncharacterised_Radical_SAM_Su"/>
    <property type="match status" value="1"/>
</dbReference>
<dbReference type="InterPro" id="IPR007197">
    <property type="entry name" value="rSAM"/>
</dbReference>
<dbReference type="SUPFAM" id="SSF102114">
    <property type="entry name" value="Radical SAM enzymes"/>
    <property type="match status" value="1"/>
</dbReference>
<name>A0ABT8KVM8_9BACT</name>
<accession>A0ABT8KVM8</accession>
<dbReference type="InterPro" id="IPR040086">
    <property type="entry name" value="MJ0683-like"/>
</dbReference>
<evidence type="ECO:0000313" key="6">
    <source>
        <dbReference type="Proteomes" id="UP001172082"/>
    </source>
</evidence>
<dbReference type="Gene3D" id="3.80.30.30">
    <property type="match status" value="1"/>
</dbReference>
<keyword evidence="2" id="KW-0408">Iron</keyword>
<evidence type="ECO:0000313" key="5">
    <source>
        <dbReference type="EMBL" id="MDN5204832.1"/>
    </source>
</evidence>
<dbReference type="EMBL" id="JAUJEA010000013">
    <property type="protein sequence ID" value="MDN5204832.1"/>
    <property type="molecule type" value="Genomic_DNA"/>
</dbReference>
<dbReference type="InterPro" id="IPR058240">
    <property type="entry name" value="rSAM_sf"/>
</dbReference>
<evidence type="ECO:0000256" key="3">
    <source>
        <dbReference type="ARBA" id="ARBA00023014"/>
    </source>
</evidence>
<protein>
    <submittedName>
        <fullName evidence="5">Radical SAM protein</fullName>
    </submittedName>
</protein>
<dbReference type="RefSeq" id="WP_346754856.1">
    <property type="nucleotide sequence ID" value="NZ_JAUJEA010000013.1"/>
</dbReference>
<keyword evidence="6" id="KW-1185">Reference proteome</keyword>
<proteinExistence type="predicted"/>
<feature type="domain" description="Radical SAM core" evidence="4">
    <location>
        <begin position="30"/>
        <end position="201"/>
    </location>
</feature>
<dbReference type="SFLD" id="SFLDS00029">
    <property type="entry name" value="Radical_SAM"/>
    <property type="match status" value="1"/>
</dbReference>
<dbReference type="PANTHER" id="PTHR43432:SF5">
    <property type="entry name" value="ELP3_MIAA_NIFB-LIKE RADICAL SAM CORE DOMAIN-CONTAINING PROTEIN"/>
    <property type="match status" value="1"/>
</dbReference>
<keyword evidence="3" id="KW-0411">Iron-sulfur</keyword>
<reference evidence="5" key="1">
    <citation type="submission" date="2023-06" db="EMBL/GenBank/DDBJ databases">
        <title>Genomic of Parafulvivirga corallium.</title>
        <authorList>
            <person name="Wang G."/>
        </authorList>
    </citation>
    <scope>NUCLEOTIDE SEQUENCE</scope>
    <source>
        <strain evidence="5">BMA10</strain>
    </source>
</reference>